<feature type="chain" id="PRO_5039446908" evidence="1">
    <location>
        <begin position="20"/>
        <end position="237"/>
    </location>
</feature>
<proteinExistence type="predicted"/>
<sequence>MKLKMLFAAVLIVPSWAYAALESLNNEEMVAISGKGTEILGGADLSWTLSLNHQYASDLSKKEISLVNGFEANGIAKVTQAYYRMTNNLECPLLELCRLAISPNNHTEKQPDGSIAKKWLVFKQIQGTLQIDQFTLSGTTFINQYNNPQSAMRLTFYDDKPLKIRNLGFKSVSIEAGDEGYFNTTKYETYATGRNVPQFDQGQEKGFMGLNIHGNMHMNGNIKIFSVNCTGDGASRC</sequence>
<accession>A0A9D2UU18</accession>
<protein>
    <submittedName>
        <fullName evidence="2">Uncharacterized protein</fullName>
    </submittedName>
</protein>
<evidence type="ECO:0000313" key="3">
    <source>
        <dbReference type="Proteomes" id="UP000787156"/>
    </source>
</evidence>
<name>A0A9D2UU18_ACILW</name>
<reference evidence="2" key="2">
    <citation type="submission" date="2021-09" db="EMBL/GenBank/DDBJ databases">
        <authorList>
            <person name="Gilroy R."/>
        </authorList>
    </citation>
    <scope>NUCLEOTIDE SEQUENCE</scope>
    <source>
        <strain evidence="2">CHK135-1449</strain>
    </source>
</reference>
<comment type="caution">
    <text evidence="2">The sequence shown here is derived from an EMBL/GenBank/DDBJ whole genome shotgun (WGS) entry which is preliminary data.</text>
</comment>
<reference evidence="2" key="1">
    <citation type="journal article" date="2021" name="PeerJ">
        <title>Extensive microbial diversity within the chicken gut microbiome revealed by metagenomics and culture.</title>
        <authorList>
            <person name="Gilroy R."/>
            <person name="Ravi A."/>
            <person name="Getino M."/>
            <person name="Pursley I."/>
            <person name="Horton D.L."/>
            <person name="Alikhan N.F."/>
            <person name="Baker D."/>
            <person name="Gharbi K."/>
            <person name="Hall N."/>
            <person name="Watson M."/>
            <person name="Adriaenssens E.M."/>
            <person name="Foster-Nyarko E."/>
            <person name="Jarju S."/>
            <person name="Secka A."/>
            <person name="Antonio M."/>
            <person name="Oren A."/>
            <person name="Chaudhuri R.R."/>
            <person name="La Ragione R."/>
            <person name="Hildebrand F."/>
            <person name="Pallen M.J."/>
        </authorList>
    </citation>
    <scope>NUCLEOTIDE SEQUENCE</scope>
    <source>
        <strain evidence="2">CHK135-1449</strain>
    </source>
</reference>
<gene>
    <name evidence="2" type="ORF">K8V79_10700</name>
</gene>
<evidence type="ECO:0000313" key="2">
    <source>
        <dbReference type="EMBL" id="HJF28690.1"/>
    </source>
</evidence>
<keyword evidence="1" id="KW-0732">Signal</keyword>
<feature type="signal peptide" evidence="1">
    <location>
        <begin position="1"/>
        <end position="19"/>
    </location>
</feature>
<dbReference type="Proteomes" id="UP000787156">
    <property type="component" value="Unassembled WGS sequence"/>
</dbReference>
<evidence type="ECO:0000256" key="1">
    <source>
        <dbReference type="SAM" id="SignalP"/>
    </source>
</evidence>
<dbReference type="AlphaFoldDB" id="A0A9D2UU18"/>
<dbReference type="EMBL" id="DYWX01000114">
    <property type="protein sequence ID" value="HJF28690.1"/>
    <property type="molecule type" value="Genomic_DNA"/>
</dbReference>
<organism evidence="2 3">
    <name type="scientific">Acinetobacter lwoffii</name>
    <dbReference type="NCBI Taxonomy" id="28090"/>
    <lineage>
        <taxon>Bacteria</taxon>
        <taxon>Pseudomonadati</taxon>
        <taxon>Pseudomonadota</taxon>
        <taxon>Gammaproteobacteria</taxon>
        <taxon>Moraxellales</taxon>
        <taxon>Moraxellaceae</taxon>
        <taxon>Acinetobacter</taxon>
    </lineage>
</organism>